<feature type="non-terminal residue" evidence="1">
    <location>
        <position position="835"/>
    </location>
</feature>
<reference evidence="1" key="1">
    <citation type="submission" date="2021-06" db="EMBL/GenBank/DDBJ databases">
        <authorList>
            <person name="Kallberg Y."/>
            <person name="Tangrot J."/>
            <person name="Rosling A."/>
        </authorList>
    </citation>
    <scope>NUCLEOTIDE SEQUENCE</scope>
    <source>
        <strain evidence="1">CL356</strain>
    </source>
</reference>
<name>A0ACA9NQ38_9GLOM</name>
<comment type="caution">
    <text evidence="1">The sequence shown here is derived from an EMBL/GenBank/DDBJ whole genome shotgun (WGS) entry which is preliminary data.</text>
</comment>
<dbReference type="EMBL" id="CAJVPT010024576">
    <property type="protein sequence ID" value="CAG8671086.1"/>
    <property type="molecule type" value="Genomic_DNA"/>
</dbReference>
<sequence>VVIHQINNLERQNLKGASGDAREGQAGQDTDEPSEQGSNLPSGYCEIIVNDDMVYKTRVKQYTSMPFFEAGTEVFIRNWQETVVRVVVRDSRLREKDPILGIVNLPLAEVLKEGSEVTRLFSIQEGVGFGRANISVLFKAVDAKLPPHMLGWDTGTVEILKPIEVSIEPEHQSSFSLSKQSLVVTTTDSTEKIGSPVGDSDNARIIWNVDTVRLPVYSRYTSSLTFEIGSKGGVGPMKGKPSALAIIWLQDYLDDEEIDIKVPVIVSKDLKTLRQNYINEHTAKGHEYNIVGWLTTRIRIDTGLDPDHEKYAKSQARRHTYEAYDHIEGQALIAERNAHAYDDGVIDKKEKKALEAAHKKQLQNRHRGIAQFRPYRTAIWMKEGIKKRVIPKKSNEKRERACNLLCIYSSTTNARISPATVKLNVNQRACLFSTSITRRSSTLPKTIRQLIEEGNKSVQNEKISNLEAINSTKAQDSVIHGWVKSVRKQKHVAFVQLSDGTERGSRGLQLVFENPSLVDGLTMGSSIKATGSLVRSLGKGQEFEFNARDIEIVGACDPEKSHTIEYLREHANFRPRTEEIARMLKLRHAAKRAFEDYFDKHNFTYINTPLITTNDCEGAGEVFQVIPDTSAEPPTTPSPDTSSESSPHFFADPAYLTVSSQLHLEVFASAFSRVYTLQPAFRAERSHTSRHLSEFWMLEAEMAFMNGLENVMDVVEASIKNVCDDGRVRACAASEEQLLYLDSLRASKWKRITYTEVVSSLRSALGDNTIQWGESISTEQERWIADEIGEGLPVFVTDYPKDLKPFYMKPNPLTEMSQTVSCFDLLVPRVGELAG</sequence>
<feature type="non-terminal residue" evidence="1">
    <location>
        <position position="1"/>
    </location>
</feature>
<accession>A0ACA9NQ38</accession>
<gene>
    <name evidence="1" type="ORF">ACOLOM_LOCUS8954</name>
</gene>
<keyword evidence="2" id="KW-1185">Reference proteome</keyword>
<protein>
    <submittedName>
        <fullName evidence="1">3552_t:CDS:1</fullName>
    </submittedName>
</protein>
<evidence type="ECO:0000313" key="2">
    <source>
        <dbReference type="Proteomes" id="UP000789525"/>
    </source>
</evidence>
<proteinExistence type="predicted"/>
<organism evidence="1 2">
    <name type="scientific">Acaulospora colombiana</name>
    <dbReference type="NCBI Taxonomy" id="27376"/>
    <lineage>
        <taxon>Eukaryota</taxon>
        <taxon>Fungi</taxon>
        <taxon>Fungi incertae sedis</taxon>
        <taxon>Mucoromycota</taxon>
        <taxon>Glomeromycotina</taxon>
        <taxon>Glomeromycetes</taxon>
        <taxon>Diversisporales</taxon>
        <taxon>Acaulosporaceae</taxon>
        <taxon>Acaulospora</taxon>
    </lineage>
</organism>
<evidence type="ECO:0000313" key="1">
    <source>
        <dbReference type="EMBL" id="CAG8671086.1"/>
    </source>
</evidence>
<dbReference type="Proteomes" id="UP000789525">
    <property type="component" value="Unassembled WGS sequence"/>
</dbReference>